<gene>
    <name evidence="1" type="ORF">IFO71_16670</name>
</gene>
<organism evidence="1 2">
    <name type="scientific">Pseudomarimonas arenosa</name>
    <dbReference type="NCBI Taxonomy" id="2774145"/>
    <lineage>
        <taxon>Bacteria</taxon>
        <taxon>Pseudomonadati</taxon>
        <taxon>Pseudomonadota</taxon>
        <taxon>Gammaproteobacteria</taxon>
        <taxon>Lysobacterales</taxon>
        <taxon>Lysobacteraceae</taxon>
        <taxon>Pseudomarimonas</taxon>
    </lineage>
</organism>
<keyword evidence="2" id="KW-1185">Reference proteome</keyword>
<evidence type="ECO:0000313" key="2">
    <source>
        <dbReference type="Proteomes" id="UP000613768"/>
    </source>
</evidence>
<evidence type="ECO:0000313" key="1">
    <source>
        <dbReference type="EMBL" id="MBD8527378.1"/>
    </source>
</evidence>
<protein>
    <submittedName>
        <fullName evidence="1">Uncharacterized protein</fullName>
    </submittedName>
</protein>
<comment type="caution">
    <text evidence="1">The sequence shown here is derived from an EMBL/GenBank/DDBJ whole genome shotgun (WGS) entry which is preliminary data.</text>
</comment>
<proteinExistence type="predicted"/>
<name>A0AAW3ZNS0_9GAMM</name>
<dbReference type="EMBL" id="JACYTR010000050">
    <property type="protein sequence ID" value="MBD8527378.1"/>
    <property type="molecule type" value="Genomic_DNA"/>
</dbReference>
<sequence>MSKRLVQLSCVAVVATSAAFYLSRSQELEVELAVLNADQGRSLIVEKASRMADQSASASAALSSGGTRWVADSMAAIQSAKPDSPSGMLDQRELLRHGTDICNFFAVSAGTGSTSMVDFVMRTSDSQVLSDEHLRSAALVDRFRQRFCSSGLDVEEVTASSLESLRADLLEADLAIILDAMDLSEGADESTVLAVRDGLTEVLSTTDSPTAFFLAAESFVGESPLARSFPPEGFRPIFRDPVHPSTYRQVGNMLAYCRLTPVTCEPGSLAVILSCFPSNCREGESVFGYYSRTVSPQVLNDAQRYAEYLLSLRRS</sequence>
<dbReference type="AlphaFoldDB" id="A0AAW3ZNS0"/>
<accession>A0AAW3ZNS0</accession>
<dbReference type="Proteomes" id="UP000613768">
    <property type="component" value="Unassembled WGS sequence"/>
</dbReference>
<reference evidence="1 2" key="1">
    <citation type="submission" date="2020-09" db="EMBL/GenBank/DDBJ databases">
        <title>Pseudoxanthomonas sp. CAU 1598 isolated from sand of Yaerae Beach.</title>
        <authorList>
            <person name="Kim W."/>
        </authorList>
    </citation>
    <scope>NUCLEOTIDE SEQUENCE [LARGE SCALE GENOMIC DNA]</scope>
    <source>
        <strain evidence="1 2">CAU 1598</strain>
    </source>
</reference>
<dbReference type="RefSeq" id="WP_192030799.1">
    <property type="nucleotide sequence ID" value="NZ_JACYTR010000050.1"/>
</dbReference>